<dbReference type="EMBL" id="PZCM01000022">
    <property type="protein sequence ID" value="PTG25362.1"/>
    <property type="molecule type" value="Genomic_DNA"/>
</dbReference>
<proteinExistence type="predicted"/>
<reference evidence="1" key="2">
    <citation type="submission" date="2018-03" db="EMBL/GenBank/DDBJ databases">
        <authorList>
            <person name="Naushad S."/>
        </authorList>
    </citation>
    <scope>NUCLEOTIDE SEQUENCE</scope>
    <source>
        <strain evidence="2">SNUC 105</strain>
        <strain evidence="3">SNUC 1363</strain>
        <strain evidence="1">SNUC 505</strain>
    </source>
</reference>
<sequence length="75" mass="8681">MFIVLRYIFKGAVGVITESKKRAISQIDQLMNQYCEHCMIKTHIRKSQNKTQAHHFCISECSVGKQIQQLGNELQ</sequence>
<evidence type="ECO:0000313" key="1">
    <source>
        <dbReference type="EMBL" id="PTG16801.1"/>
    </source>
</evidence>
<evidence type="ECO:0000313" key="2">
    <source>
        <dbReference type="EMBL" id="PTG25362.1"/>
    </source>
</evidence>
<dbReference type="Proteomes" id="UP000242144">
    <property type="component" value="Unassembled WGS sequence"/>
</dbReference>
<accession>A0AAE5T2E9</accession>
<keyword evidence="1" id="KW-0862">Zinc</keyword>
<keyword evidence="1" id="KW-0863">Zinc-finger</keyword>
<evidence type="ECO:0000313" key="6">
    <source>
        <dbReference type="Proteomes" id="UP000242704"/>
    </source>
</evidence>
<organism evidence="1 6">
    <name type="scientific">Staphylococcus chromogenes</name>
    <name type="common">Staphylococcus hyicus subsp. chromogenes</name>
    <dbReference type="NCBI Taxonomy" id="46126"/>
    <lineage>
        <taxon>Bacteria</taxon>
        <taxon>Bacillati</taxon>
        <taxon>Bacillota</taxon>
        <taxon>Bacilli</taxon>
        <taxon>Bacillales</taxon>
        <taxon>Staphylococcaceae</taxon>
        <taxon>Staphylococcus</taxon>
    </lineage>
</organism>
<evidence type="ECO:0000313" key="5">
    <source>
        <dbReference type="Proteomes" id="UP000242144"/>
    </source>
</evidence>
<name>A0AAE5T2E9_STACR</name>
<keyword evidence="4" id="KW-1185">Reference proteome</keyword>
<dbReference type="EMBL" id="PZBZ01000005">
    <property type="protein sequence ID" value="PTG16801.1"/>
    <property type="molecule type" value="Genomic_DNA"/>
</dbReference>
<dbReference type="Proteomes" id="UP000242008">
    <property type="component" value="Unassembled WGS sequence"/>
</dbReference>
<evidence type="ECO:0000313" key="3">
    <source>
        <dbReference type="EMBL" id="PTG71414.1"/>
    </source>
</evidence>
<dbReference type="EMBL" id="PZAO01000001">
    <property type="protein sequence ID" value="PTG71414.1"/>
    <property type="molecule type" value="Genomic_DNA"/>
</dbReference>
<reference evidence="4 5" key="1">
    <citation type="journal article" date="2016" name="Front. Microbiol.">
        <title>Comprehensive Phylogenetic Analysis of Bovine Non-aureus Staphylococci Species Based on Whole-Genome Sequencing.</title>
        <authorList>
            <person name="Naushad S."/>
            <person name="Barkema H.W."/>
            <person name="Luby C."/>
            <person name="Condas L.A."/>
            <person name="Nobrega D.B."/>
            <person name="Carson D.A."/>
            <person name="De Buck J."/>
        </authorList>
    </citation>
    <scope>NUCLEOTIDE SEQUENCE [LARGE SCALE GENOMIC DNA]</scope>
    <source>
        <strain evidence="2 5">SNUC 105</strain>
        <strain evidence="3 4">SNUC 1363</strain>
        <strain evidence="1 6">SNUC 505</strain>
    </source>
</reference>
<dbReference type="GO" id="GO:0008270">
    <property type="term" value="F:zinc ion binding"/>
    <property type="evidence" value="ECO:0007669"/>
    <property type="project" value="UniProtKB-KW"/>
</dbReference>
<dbReference type="AlphaFoldDB" id="A0AAE5T2E9"/>
<comment type="caution">
    <text evidence="1">The sequence shown here is derived from an EMBL/GenBank/DDBJ whole genome shotgun (WGS) entry which is preliminary data.</text>
</comment>
<dbReference type="Pfam" id="PF10782">
    <property type="entry name" value="zf-C2HCIx2C"/>
    <property type="match status" value="1"/>
</dbReference>
<dbReference type="RefSeq" id="WP_051604958.1">
    <property type="nucleotide sequence ID" value="NZ_BMDK01000001.1"/>
</dbReference>
<keyword evidence="1" id="KW-0479">Metal-binding</keyword>
<dbReference type="Proteomes" id="UP000242704">
    <property type="component" value="Unassembled WGS sequence"/>
</dbReference>
<evidence type="ECO:0000313" key="4">
    <source>
        <dbReference type="Proteomes" id="UP000242008"/>
    </source>
</evidence>
<dbReference type="InterPro" id="IPR019718">
    <property type="entry name" value="DUF2602"/>
</dbReference>
<protein>
    <submittedName>
        <fullName evidence="1">Zinc-finger domain-containing protein</fullName>
    </submittedName>
</protein>
<gene>
    <name evidence="2" type="ORF">BU638_11140</name>
    <name evidence="1" type="ORF">BU653_01585</name>
    <name evidence="3" type="ORF">BU676_00465</name>
</gene>